<keyword evidence="2" id="KW-1185">Reference proteome</keyword>
<gene>
    <name evidence="1" type="ORF">ACFQMJ_06665</name>
</gene>
<comment type="caution">
    <text evidence="1">The sequence shown here is derived from an EMBL/GenBank/DDBJ whole genome shotgun (WGS) entry which is preliminary data.</text>
</comment>
<organism evidence="1 2">
    <name type="scientific">Cohnella cellulosilytica</name>
    <dbReference type="NCBI Taxonomy" id="986710"/>
    <lineage>
        <taxon>Bacteria</taxon>
        <taxon>Bacillati</taxon>
        <taxon>Bacillota</taxon>
        <taxon>Bacilli</taxon>
        <taxon>Bacillales</taxon>
        <taxon>Paenibacillaceae</taxon>
        <taxon>Cohnella</taxon>
    </lineage>
</organism>
<evidence type="ECO:0008006" key="3">
    <source>
        <dbReference type="Google" id="ProtNLM"/>
    </source>
</evidence>
<dbReference type="RefSeq" id="WP_378048765.1">
    <property type="nucleotide sequence ID" value="NZ_JBHMDN010000018.1"/>
</dbReference>
<evidence type="ECO:0000313" key="1">
    <source>
        <dbReference type="EMBL" id="MFC7148218.1"/>
    </source>
</evidence>
<evidence type="ECO:0000313" key="2">
    <source>
        <dbReference type="Proteomes" id="UP001596378"/>
    </source>
</evidence>
<sequence length="45" mass="4859">MINAGIRKGAEKALLETAKKLLDLGIDIDKIEKATGLTEAQFKSD</sequence>
<name>A0ABW2F4T1_9BACL</name>
<proteinExistence type="predicted"/>
<accession>A0ABW2F4T1</accession>
<dbReference type="Proteomes" id="UP001596378">
    <property type="component" value="Unassembled WGS sequence"/>
</dbReference>
<protein>
    <recommendedName>
        <fullName evidence="3">Transposase</fullName>
    </recommendedName>
</protein>
<reference evidence="2" key="1">
    <citation type="journal article" date="2019" name="Int. J. Syst. Evol. Microbiol.">
        <title>The Global Catalogue of Microorganisms (GCM) 10K type strain sequencing project: providing services to taxonomists for standard genome sequencing and annotation.</title>
        <authorList>
            <consortium name="The Broad Institute Genomics Platform"/>
            <consortium name="The Broad Institute Genome Sequencing Center for Infectious Disease"/>
            <person name="Wu L."/>
            <person name="Ma J."/>
        </authorList>
    </citation>
    <scope>NUCLEOTIDE SEQUENCE [LARGE SCALE GENOMIC DNA]</scope>
    <source>
        <strain evidence="2">KCTC 12907</strain>
    </source>
</reference>
<dbReference type="EMBL" id="JBHTAI010000003">
    <property type="protein sequence ID" value="MFC7148218.1"/>
    <property type="molecule type" value="Genomic_DNA"/>
</dbReference>